<dbReference type="GO" id="GO:0005794">
    <property type="term" value="C:Golgi apparatus"/>
    <property type="evidence" value="ECO:0007669"/>
    <property type="project" value="UniProtKB-ARBA"/>
</dbReference>
<feature type="transmembrane region" description="Helical" evidence="19">
    <location>
        <begin position="373"/>
        <end position="390"/>
    </location>
</feature>
<dbReference type="InterPro" id="IPR001254">
    <property type="entry name" value="Trypsin_dom"/>
</dbReference>
<evidence type="ECO:0000256" key="19">
    <source>
        <dbReference type="SAM" id="Phobius"/>
    </source>
</evidence>
<keyword evidence="22" id="KW-1185">Reference proteome</keyword>
<evidence type="ECO:0000256" key="9">
    <source>
        <dbReference type="ARBA" id="ARBA00022801"/>
    </source>
</evidence>
<dbReference type="InterPro" id="IPR050725">
    <property type="entry name" value="CysQ/Inositol_MonoPase"/>
</dbReference>
<dbReference type="InterPro" id="IPR001314">
    <property type="entry name" value="Peptidase_S1A"/>
</dbReference>
<feature type="binding site" evidence="17">
    <location>
        <position position="484"/>
    </location>
    <ligand>
        <name>Mg(2+)</name>
        <dbReference type="ChEBI" id="CHEBI:18420"/>
        <label>1</label>
        <note>catalytic</note>
    </ligand>
</feature>
<comment type="similarity">
    <text evidence="5">Belongs to the inositol monophosphatase superfamily.</text>
</comment>
<dbReference type="Pfam" id="PF00089">
    <property type="entry name" value="Trypsin"/>
    <property type="match status" value="1"/>
</dbReference>
<dbReference type="PANTHER" id="PTHR43028">
    <property type="entry name" value="3'(2'),5'-BISPHOSPHATE NUCLEOTIDASE 1"/>
    <property type="match status" value="1"/>
</dbReference>
<dbReference type="PROSITE" id="PS00135">
    <property type="entry name" value="TRYPSIN_SER"/>
    <property type="match status" value="1"/>
</dbReference>
<evidence type="ECO:0000256" key="3">
    <source>
        <dbReference type="ARBA" id="ARBA00004167"/>
    </source>
</evidence>
<dbReference type="InterPro" id="IPR020550">
    <property type="entry name" value="Inositol_monophosphatase_CS"/>
</dbReference>
<dbReference type="GO" id="GO:0008254">
    <property type="term" value="F:3'-nucleotidase activity"/>
    <property type="evidence" value="ECO:0007669"/>
    <property type="project" value="TreeGrafter"/>
</dbReference>
<keyword evidence="8 17" id="KW-0479">Metal-binding</keyword>
<evidence type="ECO:0000256" key="2">
    <source>
        <dbReference type="ARBA" id="ARBA00001946"/>
    </source>
</evidence>
<keyword evidence="10 17" id="KW-0460">Magnesium</keyword>
<dbReference type="AlphaFoldDB" id="A0A0Q9WTQ9"/>
<comment type="subcellular location">
    <subcellularLocation>
        <location evidence="3">Membrane</location>
        <topology evidence="3">Single-pass membrane protein</topology>
    </subcellularLocation>
</comment>
<evidence type="ECO:0000256" key="13">
    <source>
        <dbReference type="ARBA" id="ARBA00023157"/>
    </source>
</evidence>
<dbReference type="Gene3D" id="2.40.10.10">
    <property type="entry name" value="Trypsin-like serine proteases"/>
    <property type="match status" value="1"/>
</dbReference>
<feature type="binding site" evidence="17">
    <location>
        <position position="648"/>
    </location>
    <ligand>
        <name>Mg(2+)</name>
        <dbReference type="ChEBI" id="CHEBI:18420"/>
        <label>1</label>
        <note>catalytic</note>
    </ligand>
</feature>
<evidence type="ECO:0000256" key="11">
    <source>
        <dbReference type="ARBA" id="ARBA00022989"/>
    </source>
</evidence>
<evidence type="ECO:0000256" key="14">
    <source>
        <dbReference type="ARBA" id="ARBA00042119"/>
    </source>
</evidence>
<evidence type="ECO:0000256" key="15">
    <source>
        <dbReference type="ARBA" id="ARBA00042949"/>
    </source>
</evidence>
<gene>
    <name evidence="21" type="primary">Dwil\GK25304</name>
    <name evidence="21" type="ORF">Dwil_GK25304</name>
</gene>
<dbReference type="GO" id="GO:0052834">
    <property type="term" value="F:inositol monophosphate phosphatase activity"/>
    <property type="evidence" value="ECO:0007669"/>
    <property type="project" value="UniProtKB-EC"/>
</dbReference>
<dbReference type="InterPro" id="IPR018114">
    <property type="entry name" value="TRYPSIN_HIS"/>
</dbReference>
<dbReference type="InterPro" id="IPR033116">
    <property type="entry name" value="TRYPSIN_SER"/>
</dbReference>
<dbReference type="PROSITE" id="PS00134">
    <property type="entry name" value="TRYPSIN_HIS"/>
    <property type="match status" value="1"/>
</dbReference>
<dbReference type="CDD" id="cd01640">
    <property type="entry name" value="IPPase"/>
    <property type="match status" value="1"/>
</dbReference>
<dbReference type="CDD" id="cd00190">
    <property type="entry name" value="Tryp_SPc"/>
    <property type="match status" value="1"/>
</dbReference>
<dbReference type="GO" id="GO:0006508">
    <property type="term" value="P:proteolysis"/>
    <property type="evidence" value="ECO:0007669"/>
    <property type="project" value="UniProtKB-KW"/>
</dbReference>
<name>A0A0Q9WTQ9_DROWI</name>
<dbReference type="Gene3D" id="3.30.540.10">
    <property type="entry name" value="Fructose-1,6-Bisphosphatase, subunit A, domain 1"/>
    <property type="match status" value="1"/>
</dbReference>
<feature type="domain" description="Peptidase S1" evidence="20">
    <location>
        <begin position="114"/>
        <end position="342"/>
    </location>
</feature>
<evidence type="ECO:0000256" key="16">
    <source>
        <dbReference type="ARBA" id="ARBA00074068"/>
    </source>
</evidence>
<dbReference type="PROSITE" id="PS00630">
    <property type="entry name" value="IMP_2"/>
    <property type="match status" value="1"/>
</dbReference>
<evidence type="ECO:0000256" key="1">
    <source>
        <dbReference type="ARBA" id="ARBA00001033"/>
    </source>
</evidence>
<dbReference type="EMBL" id="CH964239">
    <property type="protein sequence ID" value="KRF99573.1"/>
    <property type="molecule type" value="Genomic_DNA"/>
</dbReference>
<sequence>MRVTEVESMLCCFNCCSSFSFNSNSNIQHHSATVRSVYTDNKKAAVCHLGIKWNNANTDNRTDDKAYDVDTDAKDMPLVKLIPLNSTFITDYRSLERRRGKQNATEDDDFEFLITGGYRPQTNLLVRYAVSLRSKREFMFFGDDHFCGGAIISLKLILTAAHCIVKLKTGSTKKRAHDIRVVAGTERRLVRTDNTQILAVEKVIPHSKYTSSKVANDIGILKLKDEIKLNEGFVAIIPMADTPPKPGTKCTIVGWGSIIESGPAPDAVLNADVTIRDEADCTDVVPPLPKGTICANNQNDYEIDSCQGDSGGPMFCNNKLVGLVSYGSGCGRPGQMGVYSDIQIDPENRDLNLPPYEHSPDKMNGRSIRINRVPATITAILFTLILVYFLNFHQEERPAIYGMLRSDNPNRVNLRKMLIAAIQAAQRGGLEVLGVARSRQLKERSKGKTDEGVNDPFTDADARSHCVMKQGLQRIFPRVMIFSEEDKEHCLDFNSFDLDPTVLHQTARVPDVAVNAQDVTVWVDPLDATKEFTEELYEYVTTMVCVAVSGRPIIGVIHSPFSGQTAWAWVGNSMSEYLAGLHPTKHEETDPIITVSRSHTAGAKDLARNVFGDKVQLLTAAGAGYKVLQVVANNASAYLHTSKIKKWDICAGDAILHALGGTMTTLDDRLINYGPEESPVNTNGLLATLEKHAEYMDMLGKYRDTHKAKQR</sequence>
<dbReference type="GO" id="GO:0046872">
    <property type="term" value="F:metal ion binding"/>
    <property type="evidence" value="ECO:0007669"/>
    <property type="project" value="UniProtKB-KW"/>
</dbReference>
<dbReference type="PRINTS" id="PR00722">
    <property type="entry name" value="CHYMOTRYPSIN"/>
</dbReference>
<keyword evidence="11 19" id="KW-1133">Transmembrane helix</keyword>
<feature type="binding site" evidence="17">
    <location>
        <position position="524"/>
    </location>
    <ligand>
        <name>Mg(2+)</name>
        <dbReference type="ChEBI" id="CHEBI:18420"/>
        <label>1</label>
        <note>catalytic</note>
    </ligand>
</feature>
<keyword evidence="12 19" id="KW-0472">Membrane</keyword>
<evidence type="ECO:0000256" key="18">
    <source>
        <dbReference type="RuleBase" id="RU363034"/>
    </source>
</evidence>
<dbReference type="InterPro" id="IPR009003">
    <property type="entry name" value="Peptidase_S1_PA"/>
</dbReference>
<evidence type="ECO:0000256" key="6">
    <source>
        <dbReference type="ARBA" id="ARBA00013106"/>
    </source>
</evidence>
<dbReference type="EC" id="3.1.3.25" evidence="6"/>
<dbReference type="InterPro" id="IPR043504">
    <property type="entry name" value="Peptidase_S1_PA_chymotrypsin"/>
</dbReference>
<evidence type="ECO:0000256" key="7">
    <source>
        <dbReference type="ARBA" id="ARBA00022692"/>
    </source>
</evidence>
<keyword evidence="13" id="KW-1015">Disulfide bond</keyword>
<dbReference type="FunFam" id="3.40.190.80:FF:000007">
    <property type="entry name" value="Blast:Putative inositol monophosphatase 3"/>
    <property type="match status" value="1"/>
</dbReference>
<dbReference type="STRING" id="7260.A0A0Q9WTQ9"/>
<keyword evidence="18" id="KW-0720">Serine protease</keyword>
<dbReference type="PANTHER" id="PTHR43028:SF4">
    <property type="entry name" value="INOSITOL MONOPHOSPHATASE 3"/>
    <property type="match status" value="1"/>
</dbReference>
<dbReference type="GO" id="GO:0046854">
    <property type="term" value="P:phosphatidylinositol phosphate biosynthetic process"/>
    <property type="evidence" value="ECO:0007669"/>
    <property type="project" value="InterPro"/>
</dbReference>
<comment type="pathway">
    <text evidence="4">Polyol metabolism; myo-inositol biosynthesis; myo-inositol from D-glucose 6-phosphate: step 2/2.</text>
</comment>
<comment type="cofactor">
    <cofactor evidence="2 17">
        <name>Mg(2+)</name>
        <dbReference type="ChEBI" id="CHEBI:18420"/>
    </cofactor>
</comment>
<dbReference type="SUPFAM" id="SSF50494">
    <property type="entry name" value="Trypsin-like serine proteases"/>
    <property type="match status" value="1"/>
</dbReference>
<accession>A0A0Q9WTQ9</accession>
<evidence type="ECO:0000256" key="4">
    <source>
        <dbReference type="ARBA" id="ARBA00005152"/>
    </source>
</evidence>
<dbReference type="Gene3D" id="3.40.190.80">
    <property type="match status" value="1"/>
</dbReference>
<dbReference type="GO" id="GO:0004252">
    <property type="term" value="F:serine-type endopeptidase activity"/>
    <property type="evidence" value="ECO:0007669"/>
    <property type="project" value="InterPro"/>
</dbReference>
<evidence type="ECO:0000256" key="8">
    <source>
        <dbReference type="ARBA" id="ARBA00022723"/>
    </source>
</evidence>
<dbReference type="eggNOG" id="KOG3853">
    <property type="taxonomic scope" value="Eukaryota"/>
</dbReference>
<dbReference type="GO" id="GO:0016020">
    <property type="term" value="C:membrane"/>
    <property type="evidence" value="ECO:0007669"/>
    <property type="project" value="UniProtKB-SubCell"/>
</dbReference>
<evidence type="ECO:0000256" key="17">
    <source>
        <dbReference type="PIRSR" id="PIRSR600760-2"/>
    </source>
</evidence>
<dbReference type="SUPFAM" id="SSF56655">
    <property type="entry name" value="Carbohydrate phosphatase"/>
    <property type="match status" value="1"/>
</dbReference>
<dbReference type="Pfam" id="PF00459">
    <property type="entry name" value="Inositol_P"/>
    <property type="match status" value="1"/>
</dbReference>
<organism evidence="21 22">
    <name type="scientific">Drosophila willistoni</name>
    <name type="common">Fruit fly</name>
    <dbReference type="NCBI Taxonomy" id="7260"/>
    <lineage>
        <taxon>Eukaryota</taxon>
        <taxon>Metazoa</taxon>
        <taxon>Ecdysozoa</taxon>
        <taxon>Arthropoda</taxon>
        <taxon>Hexapoda</taxon>
        <taxon>Insecta</taxon>
        <taxon>Pterygota</taxon>
        <taxon>Neoptera</taxon>
        <taxon>Endopterygota</taxon>
        <taxon>Diptera</taxon>
        <taxon>Brachycera</taxon>
        <taxon>Muscomorpha</taxon>
        <taxon>Ephydroidea</taxon>
        <taxon>Drosophilidae</taxon>
        <taxon>Drosophila</taxon>
        <taxon>Sophophora</taxon>
    </lineage>
</organism>
<keyword evidence="18" id="KW-0645">Protease</keyword>
<evidence type="ECO:0000256" key="5">
    <source>
        <dbReference type="ARBA" id="ARBA00009759"/>
    </source>
</evidence>
<comment type="catalytic activity">
    <reaction evidence="1">
        <text>a myo-inositol phosphate + H2O = myo-inositol + phosphate</text>
        <dbReference type="Rhea" id="RHEA:24056"/>
        <dbReference type="ChEBI" id="CHEBI:15377"/>
        <dbReference type="ChEBI" id="CHEBI:17268"/>
        <dbReference type="ChEBI" id="CHEBI:43474"/>
        <dbReference type="ChEBI" id="CHEBI:84139"/>
        <dbReference type="EC" id="3.1.3.25"/>
    </reaction>
</comment>
<keyword evidence="9 18" id="KW-0378">Hydrolase</keyword>
<dbReference type="Proteomes" id="UP000007798">
    <property type="component" value="Unassembled WGS sequence"/>
</dbReference>
<evidence type="ECO:0000256" key="10">
    <source>
        <dbReference type="ARBA" id="ARBA00022842"/>
    </source>
</evidence>
<keyword evidence="7 19" id="KW-0812">Transmembrane</keyword>
<evidence type="ECO:0000313" key="21">
    <source>
        <dbReference type="EMBL" id="KRF99573.1"/>
    </source>
</evidence>
<evidence type="ECO:0000313" key="22">
    <source>
        <dbReference type="Proteomes" id="UP000007798"/>
    </source>
</evidence>
<dbReference type="PROSITE" id="PS50240">
    <property type="entry name" value="TRYPSIN_DOM"/>
    <property type="match status" value="1"/>
</dbReference>
<dbReference type="SMR" id="A0A0Q9WTQ9"/>
<feature type="binding site" evidence="17">
    <location>
        <position position="526"/>
    </location>
    <ligand>
        <name>Mg(2+)</name>
        <dbReference type="ChEBI" id="CHEBI:18420"/>
        <label>1</label>
        <note>catalytic</note>
    </ligand>
</feature>
<reference evidence="21 22" key="1">
    <citation type="journal article" date="2007" name="Nature">
        <title>Evolution of genes and genomes on the Drosophila phylogeny.</title>
        <authorList>
            <consortium name="Drosophila 12 Genomes Consortium"/>
            <person name="Clark A.G."/>
            <person name="Eisen M.B."/>
            <person name="Smith D.R."/>
            <person name="Bergman C.M."/>
            <person name="Oliver B."/>
            <person name="Markow T.A."/>
            <person name="Kaufman T.C."/>
            <person name="Kellis M."/>
            <person name="Gelbart W."/>
            <person name="Iyer V.N."/>
            <person name="Pollard D.A."/>
            <person name="Sackton T.B."/>
            <person name="Larracuente A.M."/>
            <person name="Singh N.D."/>
            <person name="Abad J.P."/>
            <person name="Abt D.N."/>
            <person name="Adryan B."/>
            <person name="Aguade M."/>
            <person name="Akashi H."/>
            <person name="Anderson W.W."/>
            <person name="Aquadro C.F."/>
            <person name="Ardell D.H."/>
            <person name="Arguello R."/>
            <person name="Artieri C.G."/>
            <person name="Barbash D.A."/>
            <person name="Barker D."/>
            <person name="Barsanti P."/>
            <person name="Batterham P."/>
            <person name="Batzoglou S."/>
            <person name="Begun D."/>
            <person name="Bhutkar A."/>
            <person name="Blanco E."/>
            <person name="Bosak S.A."/>
            <person name="Bradley R.K."/>
            <person name="Brand A.D."/>
            <person name="Brent M.R."/>
            <person name="Brooks A.N."/>
            <person name="Brown R.H."/>
            <person name="Butlin R.K."/>
            <person name="Caggese C."/>
            <person name="Calvi B.R."/>
            <person name="Bernardo de Carvalho A."/>
            <person name="Caspi A."/>
            <person name="Castrezana S."/>
            <person name="Celniker S.E."/>
            <person name="Chang J.L."/>
            <person name="Chapple C."/>
            <person name="Chatterji S."/>
            <person name="Chinwalla A."/>
            <person name="Civetta A."/>
            <person name="Clifton S.W."/>
            <person name="Comeron J.M."/>
            <person name="Costello J.C."/>
            <person name="Coyne J.A."/>
            <person name="Daub J."/>
            <person name="David R.G."/>
            <person name="Delcher A.L."/>
            <person name="Delehaunty K."/>
            <person name="Do C.B."/>
            <person name="Ebling H."/>
            <person name="Edwards K."/>
            <person name="Eickbush T."/>
            <person name="Evans J.D."/>
            <person name="Filipski A."/>
            <person name="Findeiss S."/>
            <person name="Freyhult E."/>
            <person name="Fulton L."/>
            <person name="Fulton R."/>
            <person name="Garcia A.C."/>
            <person name="Gardiner A."/>
            <person name="Garfield D.A."/>
            <person name="Garvin B.E."/>
            <person name="Gibson G."/>
            <person name="Gilbert D."/>
            <person name="Gnerre S."/>
            <person name="Godfrey J."/>
            <person name="Good R."/>
            <person name="Gotea V."/>
            <person name="Gravely B."/>
            <person name="Greenberg A.J."/>
            <person name="Griffiths-Jones S."/>
            <person name="Gross S."/>
            <person name="Guigo R."/>
            <person name="Gustafson E.A."/>
            <person name="Haerty W."/>
            <person name="Hahn M.W."/>
            <person name="Halligan D.L."/>
            <person name="Halpern A.L."/>
            <person name="Halter G.M."/>
            <person name="Han M.V."/>
            <person name="Heger A."/>
            <person name="Hillier L."/>
            <person name="Hinrichs A.S."/>
            <person name="Holmes I."/>
            <person name="Hoskins R.A."/>
            <person name="Hubisz M.J."/>
            <person name="Hultmark D."/>
            <person name="Huntley M.A."/>
            <person name="Jaffe D.B."/>
            <person name="Jagadeeshan S."/>
            <person name="Jeck W.R."/>
            <person name="Johnson J."/>
            <person name="Jones C.D."/>
            <person name="Jordan W.C."/>
            <person name="Karpen G.H."/>
            <person name="Kataoka E."/>
            <person name="Keightley P.D."/>
            <person name="Kheradpour P."/>
            <person name="Kirkness E.F."/>
            <person name="Koerich L.B."/>
            <person name="Kristiansen K."/>
            <person name="Kudrna D."/>
            <person name="Kulathinal R.J."/>
            <person name="Kumar S."/>
            <person name="Kwok R."/>
            <person name="Lander E."/>
            <person name="Langley C.H."/>
            <person name="Lapoint R."/>
            <person name="Lazzaro B.P."/>
            <person name="Lee S.J."/>
            <person name="Levesque L."/>
            <person name="Li R."/>
            <person name="Lin C.F."/>
            <person name="Lin M.F."/>
            <person name="Lindblad-Toh K."/>
            <person name="Llopart A."/>
            <person name="Long M."/>
            <person name="Low L."/>
            <person name="Lozovsky E."/>
            <person name="Lu J."/>
            <person name="Luo M."/>
            <person name="Machado C.A."/>
            <person name="Makalowski W."/>
            <person name="Marzo M."/>
            <person name="Matsuda M."/>
            <person name="Matzkin L."/>
            <person name="McAllister B."/>
            <person name="McBride C.S."/>
            <person name="McKernan B."/>
            <person name="McKernan K."/>
            <person name="Mendez-Lago M."/>
            <person name="Minx P."/>
            <person name="Mollenhauer M.U."/>
            <person name="Montooth K."/>
            <person name="Mount S.M."/>
            <person name="Mu X."/>
            <person name="Myers E."/>
            <person name="Negre B."/>
            <person name="Newfeld S."/>
            <person name="Nielsen R."/>
            <person name="Noor M.A."/>
            <person name="O'Grady P."/>
            <person name="Pachter L."/>
            <person name="Papaceit M."/>
            <person name="Parisi M.J."/>
            <person name="Parisi M."/>
            <person name="Parts L."/>
            <person name="Pedersen J.S."/>
            <person name="Pesole G."/>
            <person name="Phillippy A.M."/>
            <person name="Ponting C.P."/>
            <person name="Pop M."/>
            <person name="Porcelli D."/>
            <person name="Powell J.R."/>
            <person name="Prohaska S."/>
            <person name="Pruitt K."/>
            <person name="Puig M."/>
            <person name="Quesneville H."/>
            <person name="Ram K.R."/>
            <person name="Rand D."/>
            <person name="Rasmussen M.D."/>
            <person name="Reed L.K."/>
            <person name="Reenan R."/>
            <person name="Reily A."/>
            <person name="Remington K.A."/>
            <person name="Rieger T.T."/>
            <person name="Ritchie M.G."/>
            <person name="Robin C."/>
            <person name="Rogers Y.H."/>
            <person name="Rohde C."/>
            <person name="Rozas J."/>
            <person name="Rubenfield M.J."/>
            <person name="Ruiz A."/>
            <person name="Russo S."/>
            <person name="Salzberg S.L."/>
            <person name="Sanchez-Gracia A."/>
            <person name="Saranga D.J."/>
            <person name="Sato H."/>
            <person name="Schaeffer S.W."/>
            <person name="Schatz M.C."/>
            <person name="Schlenke T."/>
            <person name="Schwartz R."/>
            <person name="Segarra C."/>
            <person name="Singh R.S."/>
            <person name="Sirot L."/>
            <person name="Sirota M."/>
            <person name="Sisneros N.B."/>
            <person name="Smith C.D."/>
            <person name="Smith T.F."/>
            <person name="Spieth J."/>
            <person name="Stage D.E."/>
            <person name="Stark A."/>
            <person name="Stephan W."/>
            <person name="Strausberg R.L."/>
            <person name="Strempel S."/>
            <person name="Sturgill D."/>
            <person name="Sutton G."/>
            <person name="Sutton G.G."/>
            <person name="Tao W."/>
            <person name="Teichmann S."/>
            <person name="Tobari Y.N."/>
            <person name="Tomimura Y."/>
            <person name="Tsolas J.M."/>
            <person name="Valente V.L."/>
            <person name="Venter E."/>
            <person name="Venter J.C."/>
            <person name="Vicario S."/>
            <person name="Vieira F.G."/>
            <person name="Vilella A.J."/>
            <person name="Villasante A."/>
            <person name="Walenz B."/>
            <person name="Wang J."/>
            <person name="Wasserman M."/>
            <person name="Watts T."/>
            <person name="Wilson D."/>
            <person name="Wilson R.K."/>
            <person name="Wing R.A."/>
            <person name="Wolfner M.F."/>
            <person name="Wong A."/>
            <person name="Wong G.K."/>
            <person name="Wu C.I."/>
            <person name="Wu G."/>
            <person name="Yamamoto D."/>
            <person name="Yang H.P."/>
            <person name="Yang S.P."/>
            <person name="Yorke J.A."/>
            <person name="Yoshida K."/>
            <person name="Zdobnov E."/>
            <person name="Zhang P."/>
            <person name="Zhang Y."/>
            <person name="Zimin A.V."/>
            <person name="Baldwin J."/>
            <person name="Abdouelleil A."/>
            <person name="Abdulkadir J."/>
            <person name="Abebe A."/>
            <person name="Abera B."/>
            <person name="Abreu J."/>
            <person name="Acer S.C."/>
            <person name="Aftuck L."/>
            <person name="Alexander A."/>
            <person name="An P."/>
            <person name="Anderson E."/>
            <person name="Anderson S."/>
            <person name="Arachi H."/>
            <person name="Azer M."/>
            <person name="Bachantsang P."/>
            <person name="Barry A."/>
            <person name="Bayul T."/>
            <person name="Berlin A."/>
            <person name="Bessette D."/>
            <person name="Bloom T."/>
            <person name="Blye J."/>
            <person name="Boguslavskiy L."/>
            <person name="Bonnet C."/>
            <person name="Boukhgalter B."/>
            <person name="Bourzgui I."/>
            <person name="Brown A."/>
            <person name="Cahill P."/>
            <person name="Channer S."/>
            <person name="Cheshatsang Y."/>
            <person name="Chuda L."/>
            <person name="Citroen M."/>
            <person name="Collymore A."/>
            <person name="Cooke P."/>
            <person name="Costello M."/>
            <person name="D'Aco K."/>
            <person name="Daza R."/>
            <person name="De Haan G."/>
            <person name="DeGray S."/>
            <person name="DeMaso C."/>
            <person name="Dhargay N."/>
            <person name="Dooley K."/>
            <person name="Dooley E."/>
            <person name="Doricent M."/>
            <person name="Dorje P."/>
            <person name="Dorjee K."/>
            <person name="Dupes A."/>
            <person name="Elong R."/>
            <person name="Falk J."/>
            <person name="Farina A."/>
            <person name="Faro S."/>
            <person name="Ferguson D."/>
            <person name="Fisher S."/>
            <person name="Foley C.D."/>
            <person name="Franke A."/>
            <person name="Friedrich D."/>
            <person name="Gadbois L."/>
            <person name="Gearin G."/>
            <person name="Gearin C.R."/>
            <person name="Giannoukos G."/>
            <person name="Goode T."/>
            <person name="Graham J."/>
            <person name="Grandbois E."/>
            <person name="Grewal S."/>
            <person name="Gyaltsen K."/>
            <person name="Hafez N."/>
            <person name="Hagos B."/>
            <person name="Hall J."/>
            <person name="Henson C."/>
            <person name="Hollinger A."/>
            <person name="Honan T."/>
            <person name="Huard M.D."/>
            <person name="Hughes L."/>
            <person name="Hurhula B."/>
            <person name="Husby M.E."/>
            <person name="Kamat A."/>
            <person name="Kanga B."/>
            <person name="Kashin S."/>
            <person name="Khazanovich D."/>
            <person name="Kisner P."/>
            <person name="Lance K."/>
            <person name="Lara M."/>
            <person name="Lee W."/>
            <person name="Lennon N."/>
            <person name="Letendre F."/>
            <person name="LeVine R."/>
            <person name="Lipovsky A."/>
            <person name="Liu X."/>
            <person name="Liu J."/>
            <person name="Liu S."/>
            <person name="Lokyitsang T."/>
            <person name="Lokyitsang Y."/>
            <person name="Lubonja R."/>
            <person name="Lui A."/>
            <person name="MacDonald P."/>
            <person name="Magnisalis V."/>
            <person name="Maru K."/>
            <person name="Matthews C."/>
            <person name="McCusker W."/>
            <person name="McDonough S."/>
            <person name="Mehta T."/>
            <person name="Meldrim J."/>
            <person name="Meneus L."/>
            <person name="Mihai O."/>
            <person name="Mihalev A."/>
            <person name="Mihova T."/>
            <person name="Mittelman R."/>
            <person name="Mlenga V."/>
            <person name="Montmayeur A."/>
            <person name="Mulrain L."/>
            <person name="Navidi A."/>
            <person name="Naylor J."/>
            <person name="Negash T."/>
            <person name="Nguyen T."/>
            <person name="Nguyen N."/>
            <person name="Nicol R."/>
            <person name="Norbu C."/>
            <person name="Norbu N."/>
            <person name="Novod N."/>
            <person name="O'Neill B."/>
            <person name="Osman S."/>
            <person name="Markiewicz E."/>
            <person name="Oyono O.L."/>
            <person name="Patti C."/>
            <person name="Phunkhang P."/>
            <person name="Pierre F."/>
            <person name="Priest M."/>
            <person name="Raghuraman S."/>
            <person name="Rege F."/>
            <person name="Reyes R."/>
            <person name="Rise C."/>
            <person name="Rogov P."/>
            <person name="Ross K."/>
            <person name="Ryan E."/>
            <person name="Settipalli S."/>
            <person name="Shea T."/>
            <person name="Sherpa N."/>
            <person name="Shi L."/>
            <person name="Shih D."/>
            <person name="Sparrow T."/>
            <person name="Spaulding J."/>
            <person name="Stalker J."/>
            <person name="Stange-Thomann N."/>
            <person name="Stavropoulos S."/>
            <person name="Stone C."/>
            <person name="Strader C."/>
            <person name="Tesfaye S."/>
            <person name="Thomson T."/>
            <person name="Thoulutsang Y."/>
            <person name="Thoulutsang D."/>
            <person name="Topham K."/>
            <person name="Topping I."/>
            <person name="Tsamla T."/>
            <person name="Vassiliev H."/>
            <person name="Vo A."/>
            <person name="Wangchuk T."/>
            <person name="Wangdi T."/>
            <person name="Weiand M."/>
            <person name="Wilkinson J."/>
            <person name="Wilson A."/>
            <person name="Yadav S."/>
            <person name="Young G."/>
            <person name="Yu Q."/>
            <person name="Zembek L."/>
            <person name="Zhong D."/>
            <person name="Zimmer A."/>
            <person name="Zwirko Z."/>
            <person name="Jaffe D.B."/>
            <person name="Alvarez P."/>
            <person name="Brockman W."/>
            <person name="Butler J."/>
            <person name="Chin C."/>
            <person name="Gnerre S."/>
            <person name="Grabherr M."/>
            <person name="Kleber M."/>
            <person name="Mauceli E."/>
            <person name="MacCallum I."/>
        </authorList>
    </citation>
    <scope>NUCLEOTIDE SEQUENCE [LARGE SCALE GENOMIC DNA]</scope>
    <source>
        <strain evidence="22">Tucson 14030-0811.24</strain>
    </source>
</reference>
<dbReference type="InterPro" id="IPR000760">
    <property type="entry name" value="Inositol_monophosphatase-like"/>
</dbReference>
<evidence type="ECO:0000256" key="12">
    <source>
        <dbReference type="ARBA" id="ARBA00023136"/>
    </source>
</evidence>
<dbReference type="FunFam" id="3.30.540.10:FF:000012">
    <property type="entry name" value="Blast:Putative inositol monophosphatase 3"/>
    <property type="match status" value="1"/>
</dbReference>
<evidence type="ECO:0000259" key="20">
    <source>
        <dbReference type="PROSITE" id="PS50240"/>
    </source>
</evidence>
<proteinExistence type="inferred from homology"/>
<dbReference type="SMART" id="SM00020">
    <property type="entry name" value="Tryp_SPc"/>
    <property type="match status" value="1"/>
</dbReference>
<dbReference type="FunFam" id="2.40.10.10:FF:000068">
    <property type="entry name" value="transmembrane protease serine 2"/>
    <property type="match status" value="1"/>
</dbReference>
<feature type="binding site" evidence="17">
    <location>
        <position position="527"/>
    </location>
    <ligand>
        <name>Mg(2+)</name>
        <dbReference type="ChEBI" id="CHEBI:18420"/>
        <label>1</label>
        <note>catalytic</note>
    </ligand>
</feature>
<dbReference type="InParanoid" id="A0A0Q9WTQ9"/>
<dbReference type="OrthoDB" id="74460at2759"/>
<protein>
    <recommendedName>
        <fullName evidence="16">Putative inositol monophosphatase 3</fullName>
        <ecNumber evidence="6">3.1.3.25</ecNumber>
    </recommendedName>
    <alternativeName>
        <fullName evidence="15">Inositol-1(or 4)-monophosphatase 3</fullName>
    </alternativeName>
    <alternativeName>
        <fullName evidence="14">Myo-inositol monophosphatase A3</fullName>
    </alternativeName>
</protein>